<organism evidence="1">
    <name type="scientific">marine sediment metagenome</name>
    <dbReference type="NCBI Taxonomy" id="412755"/>
    <lineage>
        <taxon>unclassified sequences</taxon>
        <taxon>metagenomes</taxon>
        <taxon>ecological metagenomes</taxon>
    </lineage>
</organism>
<dbReference type="EMBL" id="BARV01034280">
    <property type="protein sequence ID" value="GAI58098.1"/>
    <property type="molecule type" value="Genomic_DNA"/>
</dbReference>
<comment type="caution">
    <text evidence="1">The sequence shown here is derived from an EMBL/GenBank/DDBJ whole genome shotgun (WGS) entry which is preliminary data.</text>
</comment>
<proteinExistence type="predicted"/>
<protein>
    <submittedName>
        <fullName evidence="1">Uncharacterized protein</fullName>
    </submittedName>
</protein>
<dbReference type="AlphaFoldDB" id="X1PQI5"/>
<evidence type="ECO:0000313" key="1">
    <source>
        <dbReference type="EMBL" id="GAI58098.1"/>
    </source>
</evidence>
<gene>
    <name evidence="1" type="ORF">S06H3_53721</name>
</gene>
<sequence>MWRGLMLDSHATAAVQEGKRRILERRSASRGAEKRVYIIEIYDRSLNTQCRALCYHEGSGLKKIVLVALAACSLAGCVNDVAFQPMTDEQREFIYDYKIPG</sequence>
<name>X1PQI5_9ZZZZ</name>
<feature type="non-terminal residue" evidence="1">
    <location>
        <position position="101"/>
    </location>
</feature>
<reference evidence="1" key="1">
    <citation type="journal article" date="2014" name="Front. Microbiol.">
        <title>High frequency of phylogenetically diverse reductive dehalogenase-homologous genes in deep subseafloor sedimentary metagenomes.</title>
        <authorList>
            <person name="Kawai M."/>
            <person name="Futagami T."/>
            <person name="Toyoda A."/>
            <person name="Takaki Y."/>
            <person name="Nishi S."/>
            <person name="Hori S."/>
            <person name="Arai W."/>
            <person name="Tsubouchi T."/>
            <person name="Morono Y."/>
            <person name="Uchiyama I."/>
            <person name="Ito T."/>
            <person name="Fujiyama A."/>
            <person name="Inagaki F."/>
            <person name="Takami H."/>
        </authorList>
    </citation>
    <scope>NUCLEOTIDE SEQUENCE</scope>
    <source>
        <strain evidence="1">Expedition CK06-06</strain>
    </source>
</reference>
<accession>X1PQI5</accession>